<feature type="compositionally biased region" description="Low complexity" evidence="2">
    <location>
        <begin position="14"/>
        <end position="36"/>
    </location>
</feature>
<dbReference type="OrthoDB" id="312790at2759"/>
<keyword evidence="1" id="KW-0175">Coiled coil</keyword>
<name>A0C7S0_PARTE</name>
<dbReference type="InParanoid" id="A0C7S0"/>
<protein>
    <submittedName>
        <fullName evidence="3">Uncharacterized protein</fullName>
    </submittedName>
</protein>
<dbReference type="EMBL" id="CT868048">
    <property type="protein sequence ID" value="CAK66837.1"/>
    <property type="molecule type" value="Genomic_DNA"/>
</dbReference>
<dbReference type="HOGENOM" id="CLU_856510_0_0_1"/>
<reference evidence="3 4" key="1">
    <citation type="journal article" date="2006" name="Nature">
        <title>Global trends of whole-genome duplications revealed by the ciliate Paramecium tetraurelia.</title>
        <authorList>
            <consortium name="Genoscope"/>
            <person name="Aury J.-M."/>
            <person name="Jaillon O."/>
            <person name="Duret L."/>
            <person name="Noel B."/>
            <person name="Jubin C."/>
            <person name="Porcel B.M."/>
            <person name="Segurens B."/>
            <person name="Daubin V."/>
            <person name="Anthouard V."/>
            <person name="Aiach N."/>
            <person name="Arnaiz O."/>
            <person name="Billaut A."/>
            <person name="Beisson J."/>
            <person name="Blanc I."/>
            <person name="Bouhouche K."/>
            <person name="Camara F."/>
            <person name="Duharcourt S."/>
            <person name="Guigo R."/>
            <person name="Gogendeau D."/>
            <person name="Katinka M."/>
            <person name="Keller A.-M."/>
            <person name="Kissmehl R."/>
            <person name="Klotz C."/>
            <person name="Koll F."/>
            <person name="Le Moue A."/>
            <person name="Lepere C."/>
            <person name="Malinsky S."/>
            <person name="Nowacki M."/>
            <person name="Nowak J.K."/>
            <person name="Plattner H."/>
            <person name="Poulain J."/>
            <person name="Ruiz F."/>
            <person name="Serrano V."/>
            <person name="Zagulski M."/>
            <person name="Dessen P."/>
            <person name="Betermier M."/>
            <person name="Weissenbach J."/>
            <person name="Scarpelli C."/>
            <person name="Schachter V."/>
            <person name="Sperling L."/>
            <person name="Meyer E."/>
            <person name="Cohen J."/>
            <person name="Wincker P."/>
        </authorList>
    </citation>
    <scope>NUCLEOTIDE SEQUENCE [LARGE SCALE GENOMIC DNA]</scope>
    <source>
        <strain evidence="3 4">Stock d4-2</strain>
    </source>
</reference>
<sequence>MSDFQENQKQLTNSGIQHSTTSQSIQGSSSQSQSGTLYNRDESTVKNNGDYQKNQDQLVQQLQSKIKELTDVLKEKEVEMSMTLQGNKIQLTDLQDQNSKNMKIIQNLNQQNFELKDQLAQLQMNAQLQEKEMQNLKTQIEELKIENGTQNFRAHNKIQINDVSDQKYQGQEENQQELINFQPKKHEIALLSFNDSAEMYKNKCGHMIEKNKLESLLIQAVKNNQIVKCETCNSNFSATICQDIGMIGENYLKIKSTLELSQMYNNYKPLQKSHLSVVSCENPSCNFFCFYQTANHYDDSDYSYCPNCLIRSVNNPKEVPNIITF</sequence>
<proteinExistence type="predicted"/>
<dbReference type="OMA" id="ICQDIGM"/>
<feature type="coiled-coil region" evidence="1">
    <location>
        <begin position="52"/>
        <end position="146"/>
    </location>
</feature>
<organism evidence="3 4">
    <name type="scientific">Paramecium tetraurelia</name>
    <dbReference type="NCBI Taxonomy" id="5888"/>
    <lineage>
        <taxon>Eukaryota</taxon>
        <taxon>Sar</taxon>
        <taxon>Alveolata</taxon>
        <taxon>Ciliophora</taxon>
        <taxon>Intramacronucleata</taxon>
        <taxon>Oligohymenophorea</taxon>
        <taxon>Peniculida</taxon>
        <taxon>Parameciidae</taxon>
        <taxon>Paramecium</taxon>
    </lineage>
</organism>
<keyword evidence="4" id="KW-1185">Reference proteome</keyword>
<feature type="compositionally biased region" description="Polar residues" evidence="2">
    <location>
        <begin position="1"/>
        <end position="13"/>
    </location>
</feature>
<dbReference type="Proteomes" id="UP000000600">
    <property type="component" value="Unassembled WGS sequence"/>
</dbReference>
<accession>A0C7S0</accession>
<evidence type="ECO:0000313" key="3">
    <source>
        <dbReference type="EMBL" id="CAK66837.1"/>
    </source>
</evidence>
<dbReference type="GeneID" id="5020019"/>
<feature type="region of interest" description="Disordered" evidence="2">
    <location>
        <begin position="1"/>
        <end position="50"/>
    </location>
</feature>
<evidence type="ECO:0000256" key="2">
    <source>
        <dbReference type="SAM" id="MobiDB-lite"/>
    </source>
</evidence>
<dbReference type="KEGG" id="ptm:GSPATT00035968001"/>
<evidence type="ECO:0000256" key="1">
    <source>
        <dbReference type="SAM" id="Coils"/>
    </source>
</evidence>
<gene>
    <name evidence="3" type="ORF">GSPATT00035968001</name>
</gene>
<dbReference type="RefSeq" id="XP_001434234.1">
    <property type="nucleotide sequence ID" value="XM_001434197.1"/>
</dbReference>
<dbReference type="AlphaFoldDB" id="A0C7S0"/>
<evidence type="ECO:0000313" key="4">
    <source>
        <dbReference type="Proteomes" id="UP000000600"/>
    </source>
</evidence>